<accession>A0A250JSH1</accession>
<protein>
    <recommendedName>
        <fullName evidence="5">Lipoprotein</fullName>
    </recommendedName>
</protein>
<reference evidence="3 4" key="1">
    <citation type="submission" date="2017-06" db="EMBL/GenBank/DDBJ databases">
        <title>Sequencing and comparative analysis of myxobacterial genomes.</title>
        <authorList>
            <person name="Rupp O."/>
            <person name="Goesmann A."/>
            <person name="Sogaard-Andersen L."/>
        </authorList>
    </citation>
    <scope>NUCLEOTIDE SEQUENCE [LARGE SCALE GENOMIC DNA]</scope>
    <source>
        <strain evidence="3 4">DSM 14697</strain>
    </source>
</reference>
<dbReference type="EMBL" id="CP022203">
    <property type="protein sequence ID" value="ATB46643.1"/>
    <property type="molecule type" value="Genomic_DNA"/>
</dbReference>
<evidence type="ECO:0000313" key="3">
    <source>
        <dbReference type="EMBL" id="ATB46643.1"/>
    </source>
</evidence>
<organism evidence="3 4">
    <name type="scientific">Corallococcus macrosporus DSM 14697</name>
    <dbReference type="NCBI Taxonomy" id="1189310"/>
    <lineage>
        <taxon>Bacteria</taxon>
        <taxon>Pseudomonadati</taxon>
        <taxon>Myxococcota</taxon>
        <taxon>Myxococcia</taxon>
        <taxon>Myxococcales</taxon>
        <taxon>Cystobacterineae</taxon>
        <taxon>Myxococcaceae</taxon>
        <taxon>Corallococcus</taxon>
    </lineage>
</organism>
<evidence type="ECO:0008006" key="5">
    <source>
        <dbReference type="Google" id="ProtNLM"/>
    </source>
</evidence>
<dbReference type="Proteomes" id="UP000217343">
    <property type="component" value="Chromosome"/>
</dbReference>
<feature type="signal peptide" evidence="2">
    <location>
        <begin position="1"/>
        <end position="19"/>
    </location>
</feature>
<evidence type="ECO:0000256" key="1">
    <source>
        <dbReference type="SAM" id="MobiDB-lite"/>
    </source>
</evidence>
<feature type="region of interest" description="Disordered" evidence="1">
    <location>
        <begin position="140"/>
        <end position="166"/>
    </location>
</feature>
<feature type="compositionally biased region" description="Polar residues" evidence="1">
    <location>
        <begin position="140"/>
        <end position="150"/>
    </location>
</feature>
<evidence type="ECO:0000313" key="4">
    <source>
        <dbReference type="Proteomes" id="UP000217343"/>
    </source>
</evidence>
<keyword evidence="2" id="KW-0732">Signal</keyword>
<feature type="chain" id="PRO_5012716030" description="Lipoprotein" evidence="2">
    <location>
        <begin position="20"/>
        <end position="166"/>
    </location>
</feature>
<dbReference type="OrthoDB" id="5382770at2"/>
<dbReference type="KEGG" id="mmas:MYMAC_002248"/>
<gene>
    <name evidence="3" type="ORF">MYMAC_002248</name>
</gene>
<name>A0A250JSH1_9BACT</name>
<proteinExistence type="predicted"/>
<feature type="compositionally biased region" description="Polar residues" evidence="1">
    <location>
        <begin position="22"/>
        <end position="37"/>
    </location>
</feature>
<evidence type="ECO:0000256" key="2">
    <source>
        <dbReference type="SAM" id="SignalP"/>
    </source>
</evidence>
<sequence>MNFKAIAALSSLLALTAQVACTSPSKSNPTPGDSADTQKAGAPVTVNAKLGEDQAQVSVRFDAPATDVQVSISGVDGLAVRSAATPVTGGSFVQDAVSEFDVEFTPGEGQSHLVVTVTGDFRGTHLSRVFSFAVGTPTAAQQKTEGTTVTGDDGQPIKVLPSSNAE</sequence>
<feature type="region of interest" description="Disordered" evidence="1">
    <location>
        <begin position="22"/>
        <end position="42"/>
    </location>
</feature>
<keyword evidence="4" id="KW-1185">Reference proteome</keyword>
<dbReference type="AlphaFoldDB" id="A0A250JSH1"/>
<dbReference type="RefSeq" id="WP_095958100.1">
    <property type="nucleotide sequence ID" value="NZ_CP022203.1"/>
</dbReference>